<comment type="subcellular location">
    <subcellularLocation>
        <location evidence="1">Membrane</location>
        <topology evidence="1">Multi-pass membrane protein</topology>
    </subcellularLocation>
</comment>
<evidence type="ECO:0000313" key="8">
    <source>
        <dbReference type="Proteomes" id="UP000018144"/>
    </source>
</evidence>
<evidence type="ECO:0000256" key="3">
    <source>
        <dbReference type="ARBA" id="ARBA00022692"/>
    </source>
</evidence>
<dbReference type="PANTHER" id="PTHR11266:SF50">
    <property type="entry name" value="VACUOLAR MEMBRANE PROTEIN YOR292C"/>
    <property type="match status" value="1"/>
</dbReference>
<comment type="caution">
    <text evidence="6">Lacks conserved residue(s) required for the propagation of feature annotation.</text>
</comment>
<keyword evidence="4 6" id="KW-1133">Transmembrane helix</keyword>
<dbReference type="OrthoDB" id="10267969at2759"/>
<keyword evidence="8" id="KW-1185">Reference proteome</keyword>
<accession>U4LVQ4</accession>
<evidence type="ECO:0000256" key="5">
    <source>
        <dbReference type="ARBA" id="ARBA00023136"/>
    </source>
</evidence>
<evidence type="ECO:0000256" key="1">
    <source>
        <dbReference type="ARBA" id="ARBA00004141"/>
    </source>
</evidence>
<dbReference type="GO" id="GO:0016020">
    <property type="term" value="C:membrane"/>
    <property type="evidence" value="ECO:0007669"/>
    <property type="project" value="UniProtKB-SubCell"/>
</dbReference>
<evidence type="ECO:0000256" key="2">
    <source>
        <dbReference type="ARBA" id="ARBA00006824"/>
    </source>
</evidence>
<comment type="similarity">
    <text evidence="2 6">Belongs to the peroxisomal membrane protein PXMP2/4 family.</text>
</comment>
<dbReference type="Pfam" id="PF04117">
    <property type="entry name" value="Mpv17_PMP22"/>
    <property type="match status" value="1"/>
</dbReference>
<evidence type="ECO:0000256" key="6">
    <source>
        <dbReference type="RuleBase" id="RU363053"/>
    </source>
</evidence>
<feature type="transmembrane region" description="Helical" evidence="6">
    <location>
        <begin position="27"/>
        <end position="50"/>
    </location>
</feature>
<dbReference type="EMBL" id="HF935907">
    <property type="protein sequence ID" value="CCX32751.1"/>
    <property type="molecule type" value="Genomic_DNA"/>
</dbReference>
<dbReference type="STRING" id="1076935.U4LVQ4"/>
<keyword evidence="3 6" id="KW-0812">Transmembrane</keyword>
<dbReference type="InterPro" id="IPR007248">
    <property type="entry name" value="Mpv17_PMP22"/>
</dbReference>
<dbReference type="Proteomes" id="UP000018144">
    <property type="component" value="Unassembled WGS sequence"/>
</dbReference>
<dbReference type="AlphaFoldDB" id="U4LVQ4"/>
<organism evidence="7 8">
    <name type="scientific">Pyronema omphalodes (strain CBS 100304)</name>
    <name type="common">Pyronema confluens</name>
    <dbReference type="NCBI Taxonomy" id="1076935"/>
    <lineage>
        <taxon>Eukaryota</taxon>
        <taxon>Fungi</taxon>
        <taxon>Dikarya</taxon>
        <taxon>Ascomycota</taxon>
        <taxon>Pezizomycotina</taxon>
        <taxon>Pezizomycetes</taxon>
        <taxon>Pezizales</taxon>
        <taxon>Pyronemataceae</taxon>
        <taxon>Pyronema</taxon>
    </lineage>
</organism>
<gene>
    <name evidence="7" type="ORF">PCON_13602</name>
</gene>
<sequence>MDSQPTFRVRYRRNIQRTVKSLNKTFVFGYIPLTNLIVFLIEMAIVTQLVRRYDHYFDTRPVLTMMITNSVLNGIADTVAQSVTAVRRRAALQHHHTKTENILHELDEKLPHYGDELIPTHSRHILPPPFDFQRLIRFASWGFIVAPFQFKWLQFLSKTFPVTKAAANVPAIKRVIMDQALFAPVGLLGFFSYMTIAEGGSPKDVKKRLGHVFVPTLKANYMLWPAVQLLNFRVMPLQFQLPFASTVGIAWGTYLSLTNSGADP</sequence>
<evidence type="ECO:0000313" key="7">
    <source>
        <dbReference type="EMBL" id="CCX32751.1"/>
    </source>
</evidence>
<keyword evidence="5 6" id="KW-0472">Membrane</keyword>
<dbReference type="OMA" id="FRVMPIQ"/>
<evidence type="ECO:0000256" key="4">
    <source>
        <dbReference type="ARBA" id="ARBA00022989"/>
    </source>
</evidence>
<dbReference type="GO" id="GO:0005739">
    <property type="term" value="C:mitochondrion"/>
    <property type="evidence" value="ECO:0007669"/>
    <property type="project" value="TreeGrafter"/>
</dbReference>
<name>U4LVQ4_PYROM</name>
<protein>
    <submittedName>
        <fullName evidence="7">Similar to Protein sym1 acc. no. O14142</fullName>
    </submittedName>
</protein>
<proteinExistence type="inferred from homology"/>
<dbReference type="eggNOG" id="KOG1944">
    <property type="taxonomic scope" value="Eukaryota"/>
</dbReference>
<dbReference type="PANTHER" id="PTHR11266">
    <property type="entry name" value="PEROXISOMAL MEMBRANE PROTEIN 2, PXMP2 MPV17"/>
    <property type="match status" value="1"/>
</dbReference>
<reference evidence="7 8" key="1">
    <citation type="journal article" date="2013" name="PLoS Genet.">
        <title>The genome and development-dependent transcriptomes of Pyronema confluens: a window into fungal evolution.</title>
        <authorList>
            <person name="Traeger S."/>
            <person name="Altegoer F."/>
            <person name="Freitag M."/>
            <person name="Gabaldon T."/>
            <person name="Kempken F."/>
            <person name="Kumar A."/>
            <person name="Marcet-Houben M."/>
            <person name="Poggeler S."/>
            <person name="Stajich J.E."/>
            <person name="Nowrousian M."/>
        </authorList>
    </citation>
    <scope>NUCLEOTIDE SEQUENCE [LARGE SCALE GENOMIC DNA]</scope>
    <source>
        <strain evidence="8">CBS 100304</strain>
        <tissue evidence="7">Vegetative mycelium</tissue>
    </source>
</reference>